<evidence type="ECO:0000259" key="4">
    <source>
        <dbReference type="Pfam" id="PF13649"/>
    </source>
</evidence>
<dbReference type="Proteomes" id="UP001224674">
    <property type="component" value="Chromosome"/>
</dbReference>
<dbReference type="CDD" id="cd02440">
    <property type="entry name" value="AdoMet_MTases"/>
    <property type="match status" value="1"/>
</dbReference>
<gene>
    <name evidence="5" type="ORF">QDX21_12025</name>
</gene>
<dbReference type="Gene3D" id="3.40.50.150">
    <property type="entry name" value="Vaccinia Virus protein VP39"/>
    <property type="match status" value="1"/>
</dbReference>
<dbReference type="EMBL" id="CP122566">
    <property type="protein sequence ID" value="WGH93001.1"/>
    <property type="molecule type" value="Genomic_DNA"/>
</dbReference>
<dbReference type="InterPro" id="IPR029063">
    <property type="entry name" value="SAM-dependent_MTases_sf"/>
</dbReference>
<organism evidence="5 6">
    <name type="scientific">Auritidibacter ignavus</name>
    <dbReference type="NCBI Taxonomy" id="678932"/>
    <lineage>
        <taxon>Bacteria</taxon>
        <taxon>Bacillati</taxon>
        <taxon>Actinomycetota</taxon>
        <taxon>Actinomycetes</taxon>
        <taxon>Micrococcales</taxon>
        <taxon>Micrococcaceae</taxon>
        <taxon>Auritidibacter</taxon>
    </lineage>
</organism>
<dbReference type="EC" id="2.1.1.-" evidence="5"/>
<dbReference type="PANTHER" id="PTHR43464:SF19">
    <property type="entry name" value="UBIQUINONE BIOSYNTHESIS O-METHYLTRANSFERASE, MITOCHONDRIAL"/>
    <property type="match status" value="1"/>
</dbReference>
<sequence>MNLLAESSGCPLPDHNTWRSMIARDPEHSVRYAQRWRDLDREGKDLDGEARLVDALADRSSRILDAGCGTGRTGGYLATRGHTVIGLDLDEYLIDVAREDFPNGRWHVADLEQLPASLSAQARLDLSEPFDLIVSAGNVMGFLSKNGRHPALTSLCQLLAPQAHSRAIIGFGAGRGWDFRDFLTDARACGFDIEQLFSSWQAHPFNEDSDFLVAVLTRSDQSAAAKCQNSSAG</sequence>
<protein>
    <submittedName>
        <fullName evidence="5">Class I SAM-dependent methyltransferase</fullName>
        <ecNumber evidence="5">2.1.1.-</ecNumber>
    </submittedName>
</protein>
<keyword evidence="6" id="KW-1185">Reference proteome</keyword>
<evidence type="ECO:0000313" key="6">
    <source>
        <dbReference type="Proteomes" id="UP001224674"/>
    </source>
</evidence>
<accession>A0AAJ6DCC0</accession>
<proteinExistence type="predicted"/>
<dbReference type="RefSeq" id="WP_279672800.1">
    <property type="nucleotide sequence ID" value="NZ_CP122561.1"/>
</dbReference>
<keyword evidence="2 5" id="KW-0808">Transferase</keyword>
<keyword evidence="1 5" id="KW-0489">Methyltransferase</keyword>
<reference evidence="5 6" key="1">
    <citation type="submission" date="2023-03" db="EMBL/GenBank/DDBJ databases">
        <title>Complete genome sequences of several Auritidibacter ignavus strains isolated from ear infections.</title>
        <authorList>
            <person name="Baehr T."/>
            <person name="Baumhoegger A.M."/>
        </authorList>
    </citation>
    <scope>NUCLEOTIDE SEQUENCE [LARGE SCALE GENOMIC DNA]</scope>
    <source>
        <strain evidence="5 6">BABAE-6</strain>
    </source>
</reference>
<feature type="domain" description="Methyltransferase" evidence="4">
    <location>
        <begin position="63"/>
        <end position="161"/>
    </location>
</feature>
<dbReference type="SUPFAM" id="SSF53335">
    <property type="entry name" value="S-adenosyl-L-methionine-dependent methyltransferases"/>
    <property type="match status" value="1"/>
</dbReference>
<evidence type="ECO:0000256" key="3">
    <source>
        <dbReference type="ARBA" id="ARBA00022691"/>
    </source>
</evidence>
<dbReference type="GO" id="GO:0032259">
    <property type="term" value="P:methylation"/>
    <property type="evidence" value="ECO:0007669"/>
    <property type="project" value="UniProtKB-KW"/>
</dbReference>
<dbReference type="AlphaFoldDB" id="A0AAJ6DCC0"/>
<keyword evidence="3" id="KW-0949">S-adenosyl-L-methionine</keyword>
<name>A0AAJ6DCC0_9MICC</name>
<dbReference type="GO" id="GO:0008168">
    <property type="term" value="F:methyltransferase activity"/>
    <property type="evidence" value="ECO:0007669"/>
    <property type="project" value="UniProtKB-KW"/>
</dbReference>
<evidence type="ECO:0000256" key="1">
    <source>
        <dbReference type="ARBA" id="ARBA00022603"/>
    </source>
</evidence>
<dbReference type="PANTHER" id="PTHR43464">
    <property type="entry name" value="METHYLTRANSFERASE"/>
    <property type="match status" value="1"/>
</dbReference>
<evidence type="ECO:0000256" key="2">
    <source>
        <dbReference type="ARBA" id="ARBA00022679"/>
    </source>
</evidence>
<dbReference type="Pfam" id="PF13649">
    <property type="entry name" value="Methyltransf_25"/>
    <property type="match status" value="1"/>
</dbReference>
<dbReference type="InterPro" id="IPR041698">
    <property type="entry name" value="Methyltransf_25"/>
</dbReference>
<evidence type="ECO:0000313" key="5">
    <source>
        <dbReference type="EMBL" id="WGH93001.1"/>
    </source>
</evidence>